<accession>A0A6J5W3S6</accession>
<evidence type="ECO:0000256" key="1">
    <source>
        <dbReference type="SAM" id="MobiDB-lite"/>
    </source>
</evidence>
<dbReference type="EMBL" id="CAEKKB010000001">
    <property type="protein sequence ID" value="CAB4294354.1"/>
    <property type="molecule type" value="Genomic_DNA"/>
</dbReference>
<dbReference type="AlphaFoldDB" id="A0A6J5W3S6"/>
<protein>
    <recommendedName>
        <fullName evidence="4">Gag/pol protein</fullName>
    </recommendedName>
</protein>
<evidence type="ECO:0008006" key="4">
    <source>
        <dbReference type="Google" id="ProtNLM"/>
    </source>
</evidence>
<feature type="compositionally biased region" description="Basic and acidic residues" evidence="1">
    <location>
        <begin position="64"/>
        <end position="82"/>
    </location>
</feature>
<evidence type="ECO:0000313" key="2">
    <source>
        <dbReference type="EMBL" id="CAB4294354.1"/>
    </source>
</evidence>
<organism evidence="2 3">
    <name type="scientific">Prunus armeniaca</name>
    <name type="common">Apricot</name>
    <name type="synonym">Armeniaca vulgaris</name>
    <dbReference type="NCBI Taxonomy" id="36596"/>
    <lineage>
        <taxon>Eukaryota</taxon>
        <taxon>Viridiplantae</taxon>
        <taxon>Streptophyta</taxon>
        <taxon>Embryophyta</taxon>
        <taxon>Tracheophyta</taxon>
        <taxon>Spermatophyta</taxon>
        <taxon>Magnoliopsida</taxon>
        <taxon>eudicotyledons</taxon>
        <taxon>Gunneridae</taxon>
        <taxon>Pentapetalae</taxon>
        <taxon>rosids</taxon>
        <taxon>fabids</taxon>
        <taxon>Rosales</taxon>
        <taxon>Rosaceae</taxon>
        <taxon>Amygdaloideae</taxon>
        <taxon>Amygdaleae</taxon>
        <taxon>Prunus</taxon>
    </lineage>
</organism>
<feature type="compositionally biased region" description="Basic residues" evidence="1">
    <location>
        <begin position="50"/>
        <end position="63"/>
    </location>
</feature>
<name>A0A6J5W3S6_PRUAR</name>
<sequence length="146" mass="16840">MNHNMGKIEHTLSKLLNMCVTTEKTFKREGGNGIIVVFYKGSTSSTKPSNKGKGKSNASKKKKWNPELKPKGGVKKKQEEGKEVKGQCFHCRKDEPWKMNCRLAQRTTELKVMLLHRQRKSRKLIEMKIAGIWNCQASFHLFMEIF</sequence>
<feature type="region of interest" description="Disordered" evidence="1">
    <location>
        <begin position="42"/>
        <end position="82"/>
    </location>
</feature>
<reference evidence="3" key="1">
    <citation type="journal article" date="2020" name="Genome Biol.">
        <title>Gamete binning: chromosome-level and haplotype-resolved genome assembly enabled by high-throughput single-cell sequencing of gamete genomes.</title>
        <authorList>
            <person name="Campoy J.A."/>
            <person name="Sun H."/>
            <person name="Goel M."/>
            <person name="Jiao W.-B."/>
            <person name="Folz-Donahue K."/>
            <person name="Wang N."/>
            <person name="Rubio M."/>
            <person name="Liu C."/>
            <person name="Kukat C."/>
            <person name="Ruiz D."/>
            <person name="Huettel B."/>
            <person name="Schneeberger K."/>
        </authorList>
    </citation>
    <scope>NUCLEOTIDE SEQUENCE [LARGE SCALE GENOMIC DNA]</scope>
    <source>
        <strain evidence="3">cv. Rojo Pasion</strain>
    </source>
</reference>
<proteinExistence type="predicted"/>
<gene>
    <name evidence="2" type="ORF">ORAREDHAP_LOCUS4720</name>
</gene>
<keyword evidence="3" id="KW-1185">Reference proteome</keyword>
<dbReference type="Proteomes" id="UP000507245">
    <property type="component" value="Unassembled WGS sequence"/>
</dbReference>
<evidence type="ECO:0000313" key="3">
    <source>
        <dbReference type="Proteomes" id="UP000507245"/>
    </source>
</evidence>